<evidence type="ECO:0000256" key="1">
    <source>
        <dbReference type="SAM" id="Phobius"/>
    </source>
</evidence>
<accession>A0A164QCB1</accession>
<keyword evidence="1" id="KW-0812">Transmembrane</keyword>
<name>A0A164QCB1_9AGAM</name>
<dbReference type="Pfam" id="PF20151">
    <property type="entry name" value="DUF6533"/>
    <property type="match status" value="1"/>
</dbReference>
<feature type="transmembrane region" description="Helical" evidence="1">
    <location>
        <begin position="98"/>
        <end position="117"/>
    </location>
</feature>
<dbReference type="EMBL" id="KV419427">
    <property type="protein sequence ID" value="KZS89533.1"/>
    <property type="molecule type" value="Genomic_DNA"/>
</dbReference>
<evidence type="ECO:0000313" key="4">
    <source>
        <dbReference type="Proteomes" id="UP000076722"/>
    </source>
</evidence>
<keyword evidence="1" id="KW-0472">Membrane</keyword>
<dbReference type="Proteomes" id="UP000076722">
    <property type="component" value="Unassembled WGS sequence"/>
</dbReference>
<organism evidence="3 4">
    <name type="scientific">Sistotremastrum niveocremeum HHB9708</name>
    <dbReference type="NCBI Taxonomy" id="1314777"/>
    <lineage>
        <taxon>Eukaryota</taxon>
        <taxon>Fungi</taxon>
        <taxon>Dikarya</taxon>
        <taxon>Basidiomycota</taxon>
        <taxon>Agaricomycotina</taxon>
        <taxon>Agaricomycetes</taxon>
        <taxon>Sistotremastrales</taxon>
        <taxon>Sistotremastraceae</taxon>
        <taxon>Sertulicium</taxon>
        <taxon>Sertulicium niveocremeum</taxon>
    </lineage>
</organism>
<evidence type="ECO:0000313" key="3">
    <source>
        <dbReference type="EMBL" id="KZS89533.1"/>
    </source>
</evidence>
<feature type="transmembrane region" description="Helical" evidence="1">
    <location>
        <begin position="58"/>
        <end position="78"/>
    </location>
</feature>
<proteinExistence type="predicted"/>
<reference evidence="3 4" key="1">
    <citation type="journal article" date="2016" name="Mol. Biol. Evol.">
        <title>Comparative Genomics of Early-Diverging Mushroom-Forming Fungi Provides Insights into the Origins of Lignocellulose Decay Capabilities.</title>
        <authorList>
            <person name="Nagy L.G."/>
            <person name="Riley R."/>
            <person name="Tritt A."/>
            <person name="Adam C."/>
            <person name="Daum C."/>
            <person name="Floudas D."/>
            <person name="Sun H."/>
            <person name="Yadav J.S."/>
            <person name="Pangilinan J."/>
            <person name="Larsson K.H."/>
            <person name="Matsuura K."/>
            <person name="Barry K."/>
            <person name="Labutti K."/>
            <person name="Kuo R."/>
            <person name="Ohm R.A."/>
            <person name="Bhattacharya S.S."/>
            <person name="Shirouzu T."/>
            <person name="Yoshinaga Y."/>
            <person name="Martin F.M."/>
            <person name="Grigoriev I.V."/>
            <person name="Hibbett D.S."/>
        </authorList>
    </citation>
    <scope>NUCLEOTIDE SEQUENCE [LARGE SCALE GENOMIC DNA]</scope>
    <source>
        <strain evidence="3 4">HHB9708</strain>
    </source>
</reference>
<protein>
    <recommendedName>
        <fullName evidence="2">DUF6533 domain-containing protein</fullName>
    </recommendedName>
</protein>
<feature type="transmembrane region" description="Helical" evidence="1">
    <location>
        <begin position="244"/>
        <end position="265"/>
    </location>
</feature>
<evidence type="ECO:0000259" key="2">
    <source>
        <dbReference type="Pfam" id="PF20151"/>
    </source>
</evidence>
<feature type="domain" description="DUF6533" evidence="2">
    <location>
        <begin position="26"/>
        <end position="71"/>
    </location>
</feature>
<dbReference type="AlphaFoldDB" id="A0A164QCB1"/>
<dbReference type="OrthoDB" id="3251775at2759"/>
<feature type="transmembrane region" description="Helical" evidence="1">
    <location>
        <begin position="129"/>
        <end position="154"/>
    </location>
</feature>
<gene>
    <name evidence="3" type="ORF">SISNIDRAFT_458746</name>
</gene>
<keyword evidence="4" id="KW-1185">Reference proteome</keyword>
<feature type="transmembrane region" description="Helical" evidence="1">
    <location>
        <begin position="174"/>
        <end position="198"/>
    </location>
</feature>
<feature type="transmembrane region" description="Helical" evidence="1">
    <location>
        <begin position="17"/>
        <end position="37"/>
    </location>
</feature>
<dbReference type="InterPro" id="IPR045340">
    <property type="entry name" value="DUF6533"/>
</dbReference>
<sequence length="311" mass="35253">MEALQPVSSPEPDFASIWRHLLATRYLALAGYIVLVWDSTLMLPRERQYIWSAPSSPLKWIYLVKKYTAILFLTFAMITEMRGMEGVIKSTTFCKAWFPIAILLGTISIAVGDGIVLKRVCILWENRRSVYITLFMVWAAGTTAALCLSIFAISKFTPDVTFDRDLNTCVPSNHIRLVSSAWGIPLIFDAAVMIMTCWNALDRPRQITTRLTMTLTKDGIIYFLIHSALRKVNTIIFLKVPLSMLLAGFYCSWALAVTFTSRLVINLRVVDVQNGADSLVRGRISPFDQTSSQTSSLDKIKIHREEEYEFM</sequence>
<keyword evidence="1" id="KW-1133">Transmembrane helix</keyword>